<evidence type="ECO:0000256" key="1">
    <source>
        <dbReference type="SAM" id="SignalP"/>
    </source>
</evidence>
<proteinExistence type="predicted"/>
<gene>
    <name evidence="3" type="ORF">GCM10008938_20190</name>
</gene>
<dbReference type="PROSITE" id="PS51257">
    <property type="entry name" value="PROKAR_LIPOPROTEIN"/>
    <property type="match status" value="1"/>
</dbReference>
<evidence type="ECO:0000313" key="3">
    <source>
        <dbReference type="EMBL" id="GGJ33919.1"/>
    </source>
</evidence>
<dbReference type="InterPro" id="IPR035940">
    <property type="entry name" value="CAP_sf"/>
</dbReference>
<dbReference type="CDD" id="cd05379">
    <property type="entry name" value="CAP_bacterial"/>
    <property type="match status" value="1"/>
</dbReference>
<accession>A0ABQ2CYQ5</accession>
<feature type="domain" description="SCP" evidence="2">
    <location>
        <begin position="41"/>
        <end position="181"/>
    </location>
</feature>
<protein>
    <recommendedName>
        <fullName evidence="2">SCP domain-containing protein</fullName>
    </recommendedName>
</protein>
<sequence length="186" mass="19738">MKQLVLVALGLLTACGTLGGTPLDFSGVVVLDAPSQQMMLKAVNDARAVPRNCKKEMGGTTAFPAAPAVKLQNKLSLAAQYHAQDMVKMGALNHTGSRGDQTQDRIRAAGYSFDEVGENLAVVTSNTALALQKTIEAAIQAWLDSSAGHCQTLMDAQYTELGVGFAENASSADRYYWVQVFGNPSK</sequence>
<name>A0ABQ2CYQ5_9DEIO</name>
<dbReference type="Gene3D" id="3.40.33.10">
    <property type="entry name" value="CAP"/>
    <property type="match status" value="1"/>
</dbReference>
<feature type="chain" id="PRO_5047163641" description="SCP domain-containing protein" evidence="1">
    <location>
        <begin position="20"/>
        <end position="186"/>
    </location>
</feature>
<dbReference type="PANTHER" id="PTHR31157:SF1">
    <property type="entry name" value="SCP DOMAIN-CONTAINING PROTEIN"/>
    <property type="match status" value="1"/>
</dbReference>
<organism evidence="3 4">
    <name type="scientific">Deinococcus roseus</name>
    <dbReference type="NCBI Taxonomy" id="392414"/>
    <lineage>
        <taxon>Bacteria</taxon>
        <taxon>Thermotogati</taxon>
        <taxon>Deinococcota</taxon>
        <taxon>Deinococci</taxon>
        <taxon>Deinococcales</taxon>
        <taxon>Deinococcaceae</taxon>
        <taxon>Deinococcus</taxon>
    </lineage>
</organism>
<dbReference type="SUPFAM" id="SSF55797">
    <property type="entry name" value="PR-1-like"/>
    <property type="match status" value="1"/>
</dbReference>
<evidence type="ECO:0000313" key="4">
    <source>
        <dbReference type="Proteomes" id="UP000632222"/>
    </source>
</evidence>
<reference evidence="4" key="1">
    <citation type="journal article" date="2019" name="Int. J. Syst. Evol. Microbiol.">
        <title>The Global Catalogue of Microorganisms (GCM) 10K type strain sequencing project: providing services to taxonomists for standard genome sequencing and annotation.</title>
        <authorList>
            <consortium name="The Broad Institute Genomics Platform"/>
            <consortium name="The Broad Institute Genome Sequencing Center for Infectious Disease"/>
            <person name="Wu L."/>
            <person name="Ma J."/>
        </authorList>
    </citation>
    <scope>NUCLEOTIDE SEQUENCE [LARGE SCALE GENOMIC DNA]</scope>
    <source>
        <strain evidence="4">JCM 14370</strain>
    </source>
</reference>
<comment type="caution">
    <text evidence="3">The sequence shown here is derived from an EMBL/GenBank/DDBJ whole genome shotgun (WGS) entry which is preliminary data.</text>
</comment>
<evidence type="ECO:0000259" key="2">
    <source>
        <dbReference type="Pfam" id="PF00188"/>
    </source>
</evidence>
<dbReference type="InterPro" id="IPR014044">
    <property type="entry name" value="CAP_dom"/>
</dbReference>
<keyword evidence="1" id="KW-0732">Signal</keyword>
<dbReference type="Proteomes" id="UP000632222">
    <property type="component" value="Unassembled WGS sequence"/>
</dbReference>
<dbReference type="Pfam" id="PF00188">
    <property type="entry name" value="CAP"/>
    <property type="match status" value="1"/>
</dbReference>
<feature type="signal peptide" evidence="1">
    <location>
        <begin position="1"/>
        <end position="19"/>
    </location>
</feature>
<dbReference type="PANTHER" id="PTHR31157">
    <property type="entry name" value="SCP DOMAIN-CONTAINING PROTEIN"/>
    <property type="match status" value="1"/>
</dbReference>
<keyword evidence="4" id="KW-1185">Reference proteome</keyword>
<dbReference type="RefSeq" id="WP_189002568.1">
    <property type="nucleotide sequence ID" value="NZ_BMOD01000006.1"/>
</dbReference>
<dbReference type="EMBL" id="BMOD01000006">
    <property type="protein sequence ID" value="GGJ33919.1"/>
    <property type="molecule type" value="Genomic_DNA"/>
</dbReference>